<name>A0ABW2CP60_9ACTN</name>
<reference evidence="2" key="1">
    <citation type="journal article" date="2019" name="Int. J. Syst. Evol. Microbiol.">
        <title>The Global Catalogue of Microorganisms (GCM) 10K type strain sequencing project: providing services to taxonomists for standard genome sequencing and annotation.</title>
        <authorList>
            <consortium name="The Broad Institute Genomics Platform"/>
            <consortium name="The Broad Institute Genome Sequencing Center for Infectious Disease"/>
            <person name="Wu L."/>
            <person name="Ma J."/>
        </authorList>
    </citation>
    <scope>NUCLEOTIDE SEQUENCE [LARGE SCALE GENOMIC DNA]</scope>
    <source>
        <strain evidence="2">JCM 3369</strain>
    </source>
</reference>
<evidence type="ECO:0000313" key="1">
    <source>
        <dbReference type="EMBL" id="MFC6883409.1"/>
    </source>
</evidence>
<dbReference type="Proteomes" id="UP001596380">
    <property type="component" value="Unassembled WGS sequence"/>
</dbReference>
<protein>
    <submittedName>
        <fullName evidence="1">Uncharacterized protein</fullName>
    </submittedName>
</protein>
<accession>A0ABW2CP60</accession>
<evidence type="ECO:0000313" key="2">
    <source>
        <dbReference type="Proteomes" id="UP001596380"/>
    </source>
</evidence>
<sequence>MEYSGWVAVSYHQYQLRDDLAQPPDIPHQGELINDEADEGSLGIRAFQHTGRIKLTVRILAAPPSAPALQHRRHAEAVLVSESGELYVCEWGSGPVEGFPNLAADGPGSYRIRVQAPANAPEDAEDEEHQIEIWLESA</sequence>
<dbReference type="RefSeq" id="WP_378050241.1">
    <property type="nucleotide sequence ID" value="NZ_JBHSXE010000002.1"/>
</dbReference>
<comment type="caution">
    <text evidence="1">The sequence shown here is derived from an EMBL/GenBank/DDBJ whole genome shotgun (WGS) entry which is preliminary data.</text>
</comment>
<dbReference type="EMBL" id="JBHSXS010000019">
    <property type="protein sequence ID" value="MFC6883409.1"/>
    <property type="molecule type" value="Genomic_DNA"/>
</dbReference>
<gene>
    <name evidence="1" type="ORF">ACFQKB_26870</name>
</gene>
<keyword evidence="2" id="KW-1185">Reference proteome</keyword>
<proteinExistence type="predicted"/>
<organism evidence="1 2">
    <name type="scientific">Actinomadura yumaensis</name>
    <dbReference type="NCBI Taxonomy" id="111807"/>
    <lineage>
        <taxon>Bacteria</taxon>
        <taxon>Bacillati</taxon>
        <taxon>Actinomycetota</taxon>
        <taxon>Actinomycetes</taxon>
        <taxon>Streptosporangiales</taxon>
        <taxon>Thermomonosporaceae</taxon>
        <taxon>Actinomadura</taxon>
    </lineage>
</organism>